<dbReference type="Proteomes" id="UP000429523">
    <property type="component" value="Unassembled WGS sequence"/>
</dbReference>
<proteinExistence type="predicted"/>
<dbReference type="EMBL" id="QXGF01001995">
    <property type="protein sequence ID" value="KAE8926678.1"/>
    <property type="molecule type" value="Genomic_DNA"/>
</dbReference>
<sequence>MNFLPLEELEPTLTDVLAFIDTFESDTTASTASSSDDGKMSPPPLSAVERRKTRKAAASRRCQQKKRAEHLALRAQVTALETRLHELHDNKTQNWVVGDTKNLGRRLDKTQKLRVVQLWRDKARLELQLRQQSEQRNRQLLDVVTKQSRVARAVKDVLDNVTSVVHIEETLRTPPPTHTFQGFVPSLHDAIYGELSSRLGRMYVEINSGFDVGQIQIREVSTGVQVRRDAVTGLPYVELRSAVVTSLDFSQTEKVMMNMKVDHYRKHRKYMSELGTKKETELELRDEEMALALSTLSLSRTYEDENRSIVTFSSLVSDHPVNSAMRFREEGFVMVSKSPTDPQSGSVIQARYRLTPEIGTNPFSSTRAEAQNAEATNMFVLQNLGAVMWAHFQRIQADCIEAQQHPELIPPTDRHRVDLC</sequence>
<evidence type="ECO:0000313" key="2">
    <source>
        <dbReference type="EMBL" id="KAE8926678.1"/>
    </source>
</evidence>
<name>A0A6A3E9R8_9STRA</name>
<feature type="region of interest" description="Disordered" evidence="1">
    <location>
        <begin position="28"/>
        <end position="65"/>
    </location>
</feature>
<protein>
    <recommendedName>
        <fullName evidence="4">BZIP domain-containing protein</fullName>
    </recommendedName>
</protein>
<comment type="caution">
    <text evidence="2">The sequence shown here is derived from an EMBL/GenBank/DDBJ whole genome shotgun (WGS) entry which is preliminary data.</text>
</comment>
<dbReference type="CDD" id="cd14686">
    <property type="entry name" value="bZIP"/>
    <property type="match status" value="1"/>
</dbReference>
<evidence type="ECO:0000313" key="3">
    <source>
        <dbReference type="Proteomes" id="UP000429523"/>
    </source>
</evidence>
<dbReference type="AlphaFoldDB" id="A0A6A3E9R8"/>
<evidence type="ECO:0008006" key="4">
    <source>
        <dbReference type="Google" id="ProtNLM"/>
    </source>
</evidence>
<evidence type="ECO:0000256" key="1">
    <source>
        <dbReference type="SAM" id="MobiDB-lite"/>
    </source>
</evidence>
<gene>
    <name evidence="2" type="ORF">PF009_g23140</name>
</gene>
<organism evidence="2 3">
    <name type="scientific">Phytophthora fragariae</name>
    <dbReference type="NCBI Taxonomy" id="53985"/>
    <lineage>
        <taxon>Eukaryota</taxon>
        <taxon>Sar</taxon>
        <taxon>Stramenopiles</taxon>
        <taxon>Oomycota</taxon>
        <taxon>Peronosporomycetes</taxon>
        <taxon>Peronosporales</taxon>
        <taxon>Peronosporaceae</taxon>
        <taxon>Phytophthora</taxon>
    </lineage>
</organism>
<feature type="compositionally biased region" description="Basic residues" evidence="1">
    <location>
        <begin position="51"/>
        <end position="65"/>
    </location>
</feature>
<reference evidence="2 3" key="1">
    <citation type="submission" date="2018-08" db="EMBL/GenBank/DDBJ databases">
        <title>Genomic investigation of the strawberry pathogen Phytophthora fragariae indicates pathogenicity is determined by transcriptional variation in three key races.</title>
        <authorList>
            <person name="Adams T.M."/>
            <person name="Armitage A.D."/>
            <person name="Sobczyk M.K."/>
            <person name="Bates H.J."/>
            <person name="Dunwell J.M."/>
            <person name="Nellist C.F."/>
            <person name="Harrison R.J."/>
        </authorList>
    </citation>
    <scope>NUCLEOTIDE SEQUENCE [LARGE SCALE GENOMIC DNA]</scope>
    <source>
        <strain evidence="2 3">NOV-9</strain>
    </source>
</reference>
<accession>A0A6A3E9R8</accession>